<feature type="transmembrane region" description="Helical" evidence="7">
    <location>
        <begin position="85"/>
        <end position="112"/>
    </location>
</feature>
<comment type="caution">
    <text evidence="9">The sequence shown here is derived from an EMBL/GenBank/DDBJ whole genome shotgun (WGS) entry which is preliminary data.</text>
</comment>
<reference evidence="9 10" key="1">
    <citation type="submission" date="2015-02" db="EMBL/GenBank/DDBJ databases">
        <title>Draft genome sequences of ten Microbacterium spp. with emphasis on heavy metal contaminated environments.</title>
        <authorList>
            <person name="Corretto E."/>
        </authorList>
    </citation>
    <scope>NUCLEOTIDE SEQUENCE [LARGE SCALE GENOMIC DNA]</scope>
    <source>
        <strain evidence="9 10">DSM 8608</strain>
    </source>
</reference>
<evidence type="ECO:0000313" key="9">
    <source>
        <dbReference type="EMBL" id="KJL43669.1"/>
    </source>
</evidence>
<feature type="transmembrane region" description="Helical" evidence="7">
    <location>
        <begin position="157"/>
        <end position="176"/>
    </location>
</feature>
<dbReference type="EMBL" id="JYJA01000030">
    <property type="protein sequence ID" value="KJL43669.1"/>
    <property type="molecule type" value="Genomic_DNA"/>
</dbReference>
<dbReference type="Gene3D" id="1.10.3720.10">
    <property type="entry name" value="MetI-like"/>
    <property type="match status" value="1"/>
</dbReference>
<evidence type="ECO:0000256" key="3">
    <source>
        <dbReference type="ARBA" id="ARBA00022475"/>
    </source>
</evidence>
<keyword evidence="3" id="KW-1003">Cell membrane</keyword>
<evidence type="ECO:0000256" key="7">
    <source>
        <dbReference type="RuleBase" id="RU363032"/>
    </source>
</evidence>
<dbReference type="InterPro" id="IPR035906">
    <property type="entry name" value="MetI-like_sf"/>
</dbReference>
<keyword evidence="10" id="KW-1185">Reference proteome</keyword>
<dbReference type="OrthoDB" id="4821463at2"/>
<dbReference type="RefSeq" id="WP_084695497.1">
    <property type="nucleotide sequence ID" value="NZ_JYJA01000030.1"/>
</dbReference>
<dbReference type="CDD" id="cd06261">
    <property type="entry name" value="TM_PBP2"/>
    <property type="match status" value="1"/>
</dbReference>
<dbReference type="AlphaFoldDB" id="A0A0M2HHB4"/>
<dbReference type="PANTHER" id="PTHR43744">
    <property type="entry name" value="ABC TRANSPORTER PERMEASE PROTEIN MG189-RELATED-RELATED"/>
    <property type="match status" value="1"/>
</dbReference>
<keyword evidence="5 7" id="KW-1133">Transmembrane helix</keyword>
<comment type="subcellular location">
    <subcellularLocation>
        <location evidence="1 7">Cell membrane</location>
        <topology evidence="1 7">Multi-pass membrane protein</topology>
    </subcellularLocation>
</comment>
<keyword evidence="2 7" id="KW-0813">Transport</keyword>
<feature type="transmembrane region" description="Helical" evidence="7">
    <location>
        <begin position="29"/>
        <end position="51"/>
    </location>
</feature>
<dbReference type="PATRIC" id="fig|69370.6.peg.1403"/>
<dbReference type="PANTHER" id="PTHR43744:SF12">
    <property type="entry name" value="ABC TRANSPORTER PERMEASE PROTEIN MG189-RELATED"/>
    <property type="match status" value="1"/>
</dbReference>
<feature type="transmembrane region" description="Helical" evidence="7">
    <location>
        <begin position="124"/>
        <end position="151"/>
    </location>
</feature>
<comment type="similarity">
    <text evidence="7">Belongs to the binding-protein-dependent transport system permease family.</text>
</comment>
<feature type="domain" description="ABC transmembrane type-1" evidence="8">
    <location>
        <begin position="89"/>
        <end position="282"/>
    </location>
</feature>
<dbReference type="GO" id="GO:0055085">
    <property type="term" value="P:transmembrane transport"/>
    <property type="evidence" value="ECO:0007669"/>
    <property type="project" value="InterPro"/>
</dbReference>
<name>A0A0M2HHB4_MICTR</name>
<dbReference type="GO" id="GO:0005886">
    <property type="term" value="C:plasma membrane"/>
    <property type="evidence" value="ECO:0007669"/>
    <property type="project" value="UniProtKB-SubCell"/>
</dbReference>
<evidence type="ECO:0000256" key="5">
    <source>
        <dbReference type="ARBA" id="ARBA00022989"/>
    </source>
</evidence>
<evidence type="ECO:0000256" key="2">
    <source>
        <dbReference type="ARBA" id="ARBA00022448"/>
    </source>
</evidence>
<evidence type="ECO:0000259" key="8">
    <source>
        <dbReference type="PROSITE" id="PS50928"/>
    </source>
</evidence>
<dbReference type="InterPro" id="IPR000515">
    <property type="entry name" value="MetI-like"/>
</dbReference>
<gene>
    <name evidence="9" type="primary">sugB_1</name>
    <name evidence="9" type="ORF">RS82_01365</name>
</gene>
<evidence type="ECO:0000256" key="1">
    <source>
        <dbReference type="ARBA" id="ARBA00004651"/>
    </source>
</evidence>
<dbReference type="PROSITE" id="PS50928">
    <property type="entry name" value="ABC_TM1"/>
    <property type="match status" value="1"/>
</dbReference>
<evidence type="ECO:0000256" key="4">
    <source>
        <dbReference type="ARBA" id="ARBA00022692"/>
    </source>
</evidence>
<keyword evidence="6 7" id="KW-0472">Membrane</keyword>
<dbReference type="SUPFAM" id="SSF161098">
    <property type="entry name" value="MetI-like"/>
    <property type="match status" value="1"/>
</dbReference>
<proteinExistence type="inferred from homology"/>
<organism evidence="9 10">
    <name type="scientific">Microbacterium trichothecenolyticum</name>
    <name type="common">Aureobacterium trichothecenolyticum</name>
    <dbReference type="NCBI Taxonomy" id="69370"/>
    <lineage>
        <taxon>Bacteria</taxon>
        <taxon>Bacillati</taxon>
        <taxon>Actinomycetota</taxon>
        <taxon>Actinomycetes</taxon>
        <taxon>Micrococcales</taxon>
        <taxon>Microbacteriaceae</taxon>
        <taxon>Microbacterium</taxon>
    </lineage>
</organism>
<accession>A0A0M2HHB4</accession>
<feature type="transmembrane region" description="Helical" evidence="7">
    <location>
        <begin position="261"/>
        <end position="282"/>
    </location>
</feature>
<keyword evidence="4 7" id="KW-0812">Transmembrane</keyword>
<evidence type="ECO:0000313" key="10">
    <source>
        <dbReference type="Proteomes" id="UP000034098"/>
    </source>
</evidence>
<sequence>MTLTDTTSTRTIVAPDYRPTRAGRPRGRLVYGIPYVVFTGALAIIFLYPLVWTTVSSFSPQAGSAQTDGWGFGNYESLANFQAGIWVYLGNSLFVSLLTVILTLVTSFLGGYAFARFSFPGKNLLFLLVLAILMVPYATLLIPLYVILNAIGLNNSLVGVALVLTMFQLPFSMFMMRISFESIPKEMDEAALVDGCNSFSALWRVLLPAVKPGLITVGLFAFLTAWNDFIAPLILITDTNRMTLPLAVANLRGQVMGVIDYGATEAGVVVLALPCVVLFLVLQRHYVRGFMSGAFKG</sequence>
<dbReference type="Proteomes" id="UP000034098">
    <property type="component" value="Unassembled WGS sequence"/>
</dbReference>
<evidence type="ECO:0000256" key="6">
    <source>
        <dbReference type="ARBA" id="ARBA00023136"/>
    </source>
</evidence>
<protein>
    <submittedName>
        <fullName evidence="9">Trehalose transport system permease protein SugB</fullName>
    </submittedName>
</protein>
<dbReference type="Pfam" id="PF00528">
    <property type="entry name" value="BPD_transp_1"/>
    <property type="match status" value="1"/>
</dbReference>